<comment type="caution">
    <text evidence="2">The sequence shown here is derived from an EMBL/GenBank/DDBJ whole genome shotgun (WGS) entry which is preliminary data.</text>
</comment>
<protein>
    <submittedName>
        <fullName evidence="2">RNA degradosome polyphosphate kinase</fullName>
    </submittedName>
</protein>
<name>A0ABW7NWX9_9PSED</name>
<evidence type="ECO:0000259" key="1">
    <source>
        <dbReference type="Pfam" id="PF02503"/>
    </source>
</evidence>
<dbReference type="InterPro" id="IPR003414">
    <property type="entry name" value="PP_kinase"/>
</dbReference>
<keyword evidence="2" id="KW-0418">Kinase</keyword>
<reference evidence="2 3" key="1">
    <citation type="submission" date="2023-08" db="EMBL/GenBank/DDBJ databases">
        <title>Genomic and mutational analysis of Pseudomonas syringae pv. tagetis EB037 pathogenicity on sunflower.</title>
        <authorList>
            <person name="Maul J.E."/>
        </authorList>
    </citation>
    <scope>NUCLEOTIDE SEQUENCE [LARGE SCALE GENOMIC DNA]</scope>
    <source>
        <strain evidence="2 3">EB037_T1</strain>
    </source>
</reference>
<dbReference type="Pfam" id="PF02503">
    <property type="entry name" value="PP_kinase"/>
    <property type="match status" value="1"/>
</dbReference>
<dbReference type="InterPro" id="IPR036830">
    <property type="entry name" value="PP_kinase_middle_dom_sf"/>
</dbReference>
<feature type="non-terminal residue" evidence="2">
    <location>
        <position position="1"/>
    </location>
</feature>
<dbReference type="SUPFAM" id="SSF143724">
    <property type="entry name" value="PHP14-like"/>
    <property type="match status" value="1"/>
</dbReference>
<feature type="non-terminal residue" evidence="2">
    <location>
        <position position="77"/>
    </location>
</feature>
<evidence type="ECO:0000313" key="3">
    <source>
        <dbReference type="Proteomes" id="UP001610657"/>
    </source>
</evidence>
<dbReference type="Gene3D" id="3.30.1840.10">
    <property type="entry name" value="Polyphosphate kinase middle domain"/>
    <property type="match status" value="1"/>
</dbReference>
<feature type="domain" description="Polyphosphate kinase middle" evidence="1">
    <location>
        <begin position="19"/>
        <end position="76"/>
    </location>
</feature>
<evidence type="ECO:0000313" key="2">
    <source>
        <dbReference type="EMBL" id="MFH7519371.1"/>
    </source>
</evidence>
<dbReference type="GO" id="GO:0016301">
    <property type="term" value="F:kinase activity"/>
    <property type="evidence" value="ECO:0007669"/>
    <property type="project" value="UniProtKB-KW"/>
</dbReference>
<keyword evidence="2" id="KW-0808">Transferase</keyword>
<dbReference type="InterPro" id="IPR024953">
    <property type="entry name" value="PP_kinase_middle"/>
</dbReference>
<accession>A0ABW7NWX9</accession>
<keyword evidence="3" id="KW-1185">Reference proteome</keyword>
<dbReference type="EMBL" id="JAVCQK010000792">
    <property type="protein sequence ID" value="MFH7519371.1"/>
    <property type="molecule type" value="Genomic_DNA"/>
</dbReference>
<organism evidence="2 3">
    <name type="scientific">Pseudomonas syringae pv. tagetis</name>
    <dbReference type="NCBI Taxonomy" id="129140"/>
    <lineage>
        <taxon>Bacteria</taxon>
        <taxon>Pseudomonadati</taxon>
        <taxon>Pseudomonadota</taxon>
        <taxon>Gammaproteobacteria</taxon>
        <taxon>Pseudomonadales</taxon>
        <taxon>Pseudomonadaceae</taxon>
        <taxon>Pseudomonas</taxon>
    </lineage>
</organism>
<gene>
    <name evidence="2" type="ORF">RA271_30325</name>
</gene>
<dbReference type="PANTHER" id="PTHR30218:SF0">
    <property type="entry name" value="POLYPHOSPHATE KINASE"/>
    <property type="match status" value="1"/>
</dbReference>
<dbReference type="PANTHER" id="PTHR30218">
    <property type="entry name" value="POLYPHOSPHATE KINASE"/>
    <property type="match status" value="1"/>
</dbReference>
<proteinExistence type="predicted"/>
<dbReference type="Proteomes" id="UP001610657">
    <property type="component" value="Unassembled WGS sequence"/>
</dbReference>
<sequence>ALMEAGIGVLGRHSWTDRQRRWLRAYFRNEIMPVLSPLGLDPVHPFPKILNKSLNIVVVLKGTDAFGRAGHLAIVRA</sequence>